<protein>
    <recommendedName>
        <fullName evidence="4">DUF2252 domain-containing protein</fullName>
    </recommendedName>
</protein>
<name>A0A074LR02_9BACL</name>
<organism evidence="2 3">
    <name type="scientific">Tumebacillus flagellatus</name>
    <dbReference type="NCBI Taxonomy" id="1157490"/>
    <lineage>
        <taxon>Bacteria</taxon>
        <taxon>Bacillati</taxon>
        <taxon>Bacillota</taxon>
        <taxon>Bacilli</taxon>
        <taxon>Bacillales</taxon>
        <taxon>Alicyclobacillaceae</taxon>
        <taxon>Tumebacillus</taxon>
    </lineage>
</organism>
<keyword evidence="3" id="KW-1185">Reference proteome</keyword>
<dbReference type="RefSeq" id="WP_038084411.1">
    <property type="nucleotide sequence ID" value="NZ_JMIR01000003.1"/>
</dbReference>
<evidence type="ECO:0000313" key="3">
    <source>
        <dbReference type="Proteomes" id="UP000027931"/>
    </source>
</evidence>
<dbReference type="AlphaFoldDB" id="A0A074LR02"/>
<dbReference type="EMBL" id="JMIR01000003">
    <property type="protein sequence ID" value="KEO84551.1"/>
    <property type="molecule type" value="Genomic_DNA"/>
</dbReference>
<dbReference type="eggNOG" id="COG4320">
    <property type="taxonomic scope" value="Bacteria"/>
</dbReference>
<proteinExistence type="predicted"/>
<gene>
    <name evidence="2" type="ORF">EL26_03260</name>
</gene>
<dbReference type="STRING" id="1157490.EL26_03260"/>
<dbReference type="InterPro" id="IPR018721">
    <property type="entry name" value="DUF2252"/>
</dbReference>
<dbReference type="PANTHER" id="PTHR39441:SF1">
    <property type="entry name" value="DUF2252 DOMAIN-CONTAINING PROTEIN"/>
    <property type="match status" value="1"/>
</dbReference>
<dbReference type="Pfam" id="PF10009">
    <property type="entry name" value="DUF2252"/>
    <property type="match status" value="1"/>
</dbReference>
<evidence type="ECO:0000313" key="2">
    <source>
        <dbReference type="EMBL" id="KEO84551.1"/>
    </source>
</evidence>
<evidence type="ECO:0008006" key="4">
    <source>
        <dbReference type="Google" id="ProtNLM"/>
    </source>
</evidence>
<feature type="signal peptide" evidence="1">
    <location>
        <begin position="1"/>
        <end position="21"/>
    </location>
</feature>
<reference evidence="2 3" key="1">
    <citation type="journal article" date="2013" name="Int. J. Syst. Evol. Microbiol.">
        <title>Tumebacillus flagellatus sp. nov., an alpha-amylase/pullulanase-producing bacterium isolated from cassava wastewater.</title>
        <authorList>
            <person name="Wang Q."/>
            <person name="Xie N."/>
            <person name="Qin Y."/>
            <person name="Shen N."/>
            <person name="Zhu J."/>
            <person name="Mi H."/>
            <person name="Huang R."/>
        </authorList>
    </citation>
    <scope>NUCLEOTIDE SEQUENCE [LARGE SCALE GENOMIC DNA]</scope>
    <source>
        <strain evidence="2 3">GST4</strain>
    </source>
</reference>
<feature type="chain" id="PRO_5038872267" description="DUF2252 domain-containing protein" evidence="1">
    <location>
        <begin position="22"/>
        <end position="466"/>
    </location>
</feature>
<keyword evidence="1" id="KW-0732">Signal</keyword>
<comment type="caution">
    <text evidence="2">The sequence shown here is derived from an EMBL/GenBank/DDBJ whole genome shotgun (WGS) entry which is preliminary data.</text>
</comment>
<sequence>MKKKHLAALVLLTAALPLAQAKPADAFTNTSTRTQYVKTEIQNANSFYSDTALKQQKYADMKVSPFAFYRATNHLYYADLDTGVIPVPAQWKTTSNVQTWLSGDFHSQNVGFFDNDNGKVVFDLNDFDESYIGPFYWDLLRYSTSLWLMKPELGASLSDSDIRDVVGDFLATYQSTLSAVNGNSTEKDLYLDKSALTGFMDNKIADVESKYSVSTLLSKWTTTAGGVRKFNFANPDLGVPTSTDSTEVKSNWSSYLSSVSSFASTQSSSYFNIKDLAVRLNSGLGSQGVKKYYVLVEGATTSQSDDVILEVKEERLPSLFHVHTVSQSLYTSQFATHGTRTATANLALLNHVDDHVGSLKSSTRSYFVHRISPWKKGLDPADFKSKSDLQNFAEASAQALAYAHARADKDYNSAYVSYNFEDGALNAIALWPQFKTTVSQLAENYSAQVQADYNSFVSLVNGGQLP</sequence>
<accession>A0A074LR02</accession>
<dbReference type="Proteomes" id="UP000027931">
    <property type="component" value="Unassembled WGS sequence"/>
</dbReference>
<dbReference type="PANTHER" id="PTHR39441">
    <property type="entry name" value="DUF2252 DOMAIN-CONTAINING PROTEIN"/>
    <property type="match status" value="1"/>
</dbReference>
<dbReference type="OrthoDB" id="1491115at2"/>
<evidence type="ECO:0000256" key="1">
    <source>
        <dbReference type="SAM" id="SignalP"/>
    </source>
</evidence>